<sequence>MGSTAEESAKGRRIALRAHKTRRINIGTHYLSQSSIHPSSLRLLVAPVTPQSHRITHHDSANRPTRMEAAVDFTLWRRDTATRSAAVASPALLTSRRDMCDIVVV</sequence>
<comment type="caution">
    <text evidence="1">The sequence shown here is derived from an EMBL/GenBank/DDBJ whole genome shotgun (WGS) entry which is preliminary data.</text>
</comment>
<evidence type="ECO:0000313" key="2">
    <source>
        <dbReference type="Proteomes" id="UP000620124"/>
    </source>
</evidence>
<dbReference type="AlphaFoldDB" id="A0A8H7DCJ1"/>
<dbReference type="EMBL" id="JACAZI010000002">
    <property type="protein sequence ID" value="KAF7369385.1"/>
    <property type="molecule type" value="Genomic_DNA"/>
</dbReference>
<organism evidence="1 2">
    <name type="scientific">Mycena venus</name>
    <dbReference type="NCBI Taxonomy" id="2733690"/>
    <lineage>
        <taxon>Eukaryota</taxon>
        <taxon>Fungi</taxon>
        <taxon>Dikarya</taxon>
        <taxon>Basidiomycota</taxon>
        <taxon>Agaricomycotina</taxon>
        <taxon>Agaricomycetes</taxon>
        <taxon>Agaricomycetidae</taxon>
        <taxon>Agaricales</taxon>
        <taxon>Marasmiineae</taxon>
        <taxon>Mycenaceae</taxon>
        <taxon>Mycena</taxon>
    </lineage>
</organism>
<evidence type="ECO:0000313" key="1">
    <source>
        <dbReference type="EMBL" id="KAF7369385.1"/>
    </source>
</evidence>
<gene>
    <name evidence="1" type="ORF">MVEN_00267300</name>
</gene>
<name>A0A8H7DCJ1_9AGAR</name>
<proteinExistence type="predicted"/>
<keyword evidence="2" id="KW-1185">Reference proteome</keyword>
<accession>A0A8H7DCJ1</accession>
<protein>
    <submittedName>
        <fullName evidence="1">Uncharacterized protein</fullName>
    </submittedName>
</protein>
<dbReference type="Proteomes" id="UP000620124">
    <property type="component" value="Unassembled WGS sequence"/>
</dbReference>
<reference evidence="1" key="1">
    <citation type="submission" date="2020-05" db="EMBL/GenBank/DDBJ databases">
        <title>Mycena genomes resolve the evolution of fungal bioluminescence.</title>
        <authorList>
            <person name="Tsai I.J."/>
        </authorList>
    </citation>
    <scope>NUCLEOTIDE SEQUENCE</scope>
    <source>
        <strain evidence="1">CCC161011</strain>
    </source>
</reference>